<dbReference type="Proteomes" id="UP000051379">
    <property type="component" value="Unassembled WGS sequence"/>
</dbReference>
<protein>
    <submittedName>
        <fullName evidence="1">Uncharacterized protein</fullName>
    </submittedName>
</protein>
<name>A0ABR5P2W7_9LACO</name>
<dbReference type="EMBL" id="AZDO01000146">
    <property type="protein sequence ID" value="KRK90538.1"/>
    <property type="molecule type" value="Genomic_DNA"/>
</dbReference>
<reference evidence="1 2" key="1">
    <citation type="journal article" date="2015" name="Genome Announc.">
        <title>Expanding the biotechnology potential of lactobacilli through comparative genomics of 213 strains and associated genera.</title>
        <authorList>
            <person name="Sun Z."/>
            <person name="Harris H.M."/>
            <person name="McCann A."/>
            <person name="Guo C."/>
            <person name="Argimon S."/>
            <person name="Zhang W."/>
            <person name="Yang X."/>
            <person name="Jeffery I.B."/>
            <person name="Cooney J.C."/>
            <person name="Kagawa T.F."/>
            <person name="Liu W."/>
            <person name="Song Y."/>
            <person name="Salvetti E."/>
            <person name="Wrobel A."/>
            <person name="Rasinkangas P."/>
            <person name="Parkhill J."/>
            <person name="Rea M.C."/>
            <person name="O'Sullivan O."/>
            <person name="Ritari J."/>
            <person name="Douillard F.P."/>
            <person name="Paul Ross R."/>
            <person name="Yang R."/>
            <person name="Briner A.E."/>
            <person name="Felis G.E."/>
            <person name="de Vos W.M."/>
            <person name="Barrangou R."/>
            <person name="Klaenhammer T.R."/>
            <person name="Caufield P.W."/>
            <person name="Cui Y."/>
            <person name="Zhang H."/>
            <person name="O'Toole P.W."/>
        </authorList>
    </citation>
    <scope>NUCLEOTIDE SEQUENCE [LARGE SCALE GENOMIC DNA]</scope>
    <source>
        <strain evidence="1 2">JCM 17355</strain>
    </source>
</reference>
<proteinExistence type="predicted"/>
<evidence type="ECO:0000313" key="1">
    <source>
        <dbReference type="EMBL" id="KRK90538.1"/>
    </source>
</evidence>
<evidence type="ECO:0000313" key="2">
    <source>
        <dbReference type="Proteomes" id="UP000051379"/>
    </source>
</evidence>
<accession>A0ABR5P2W7</accession>
<keyword evidence="2" id="KW-1185">Reference proteome</keyword>
<gene>
    <name evidence="1" type="ORF">FC88_GL001795</name>
</gene>
<organism evidence="1 2">
    <name type="scientific">Companilactobacillus futsaii JCM 17355</name>
    <dbReference type="NCBI Taxonomy" id="1423818"/>
    <lineage>
        <taxon>Bacteria</taxon>
        <taxon>Bacillati</taxon>
        <taxon>Bacillota</taxon>
        <taxon>Bacilli</taxon>
        <taxon>Lactobacillales</taxon>
        <taxon>Lactobacillaceae</taxon>
        <taxon>Companilactobacillus</taxon>
    </lineage>
</organism>
<sequence>MPLKKRLKRVLQLNTFLTASIIAADLFLLHHHDEPDSHVRQVTTSKKMLLRPISKLRSIQSNEEEEFNDK</sequence>
<comment type="caution">
    <text evidence="1">The sequence shown here is derived from an EMBL/GenBank/DDBJ whole genome shotgun (WGS) entry which is preliminary data.</text>
</comment>